<feature type="transmembrane region" description="Helical" evidence="12">
    <location>
        <begin position="62"/>
        <end position="83"/>
    </location>
</feature>
<feature type="transmembrane region" description="Helical" evidence="12">
    <location>
        <begin position="21"/>
        <end position="42"/>
    </location>
</feature>
<dbReference type="Proteomes" id="UP000020406">
    <property type="component" value="Unassembled WGS sequence"/>
</dbReference>
<dbReference type="KEGG" id="xtw:AB672_00360"/>
<evidence type="ECO:0000256" key="1">
    <source>
        <dbReference type="ARBA" id="ARBA00004429"/>
    </source>
</evidence>
<evidence type="ECO:0000256" key="11">
    <source>
        <dbReference type="ARBA" id="ARBA00069296"/>
    </source>
</evidence>
<keyword evidence="17" id="KW-1185">Reference proteome</keyword>
<keyword evidence="5" id="KW-0997">Cell inner membrane</keyword>
<dbReference type="eggNOG" id="COG0477">
    <property type="taxonomic scope" value="Bacteria"/>
</dbReference>
<dbReference type="InterPro" id="IPR011701">
    <property type="entry name" value="MFS"/>
</dbReference>
<feature type="transmembrane region" description="Helical" evidence="12">
    <location>
        <begin position="340"/>
        <end position="361"/>
    </location>
</feature>
<reference evidence="14 16" key="1">
    <citation type="journal article" date="2014" name="Genome Announc.">
        <title>Draft Genome Sequence of Xylella fastidiosa Pear Leaf Scorch Strain in Taiwan.</title>
        <authorList>
            <person name="Su C.C."/>
            <person name="Deng W.L."/>
            <person name="Jan F.J."/>
            <person name="Chang C.J."/>
            <person name="Huang H."/>
            <person name="Chen J."/>
        </authorList>
    </citation>
    <scope>NUCLEOTIDE SEQUENCE [LARGE SCALE GENOMIC DNA]</scope>
    <source>
        <strain evidence="14 16">PLS229</strain>
    </source>
</reference>
<dbReference type="PANTHER" id="PTHR43528">
    <property type="entry name" value="ALPHA-KETOGLUTARATE PERMEASE"/>
    <property type="match status" value="1"/>
</dbReference>
<dbReference type="Proteomes" id="UP001430701">
    <property type="component" value="Unassembled WGS sequence"/>
</dbReference>
<evidence type="ECO:0000256" key="3">
    <source>
        <dbReference type="ARBA" id="ARBA00022448"/>
    </source>
</evidence>
<evidence type="ECO:0000313" key="14">
    <source>
        <dbReference type="EMBL" id="EWS77673.1"/>
    </source>
</evidence>
<comment type="caution">
    <text evidence="14">The sequence shown here is derived from an EMBL/GenBank/DDBJ whole genome shotgun (WGS) entry which is preliminary data.</text>
</comment>
<feature type="transmembrane region" description="Helical" evidence="12">
    <location>
        <begin position="244"/>
        <end position="263"/>
    </location>
</feature>
<feature type="transmembrane region" description="Helical" evidence="12">
    <location>
        <begin position="373"/>
        <end position="394"/>
    </location>
</feature>
<comment type="function">
    <text evidence="10">Uptake of alpha-ketoglutarate across the boundary membrane with the concomitant import of a cation (symport system).</text>
</comment>
<evidence type="ECO:0000313" key="15">
    <source>
        <dbReference type="EMBL" id="MCD8472857.1"/>
    </source>
</evidence>
<dbReference type="PROSITE" id="PS50850">
    <property type="entry name" value="MFS"/>
    <property type="match status" value="1"/>
</dbReference>
<dbReference type="OrthoDB" id="3690818at2"/>
<dbReference type="InterPro" id="IPR036259">
    <property type="entry name" value="MFS_trans_sf"/>
</dbReference>
<keyword evidence="7" id="KW-0769">Symport</keyword>
<feature type="transmembrane region" description="Helical" evidence="12">
    <location>
        <begin position="160"/>
        <end position="183"/>
    </location>
</feature>
<dbReference type="EMBL" id="JDSQ01000016">
    <property type="protein sequence ID" value="EWS77673.1"/>
    <property type="molecule type" value="Genomic_DNA"/>
</dbReference>
<feature type="transmembrane region" description="Helical" evidence="12">
    <location>
        <begin position="314"/>
        <end position="334"/>
    </location>
</feature>
<evidence type="ECO:0000313" key="17">
    <source>
        <dbReference type="Proteomes" id="UP001430701"/>
    </source>
</evidence>
<feature type="transmembrane region" description="Helical" evidence="12">
    <location>
        <begin position="195"/>
        <end position="214"/>
    </location>
</feature>
<dbReference type="GO" id="GO:0015293">
    <property type="term" value="F:symporter activity"/>
    <property type="evidence" value="ECO:0007669"/>
    <property type="project" value="UniProtKB-KW"/>
</dbReference>
<dbReference type="EMBL" id="JAJPPU010000002">
    <property type="protein sequence ID" value="MCD8472857.1"/>
    <property type="molecule type" value="Genomic_DNA"/>
</dbReference>
<dbReference type="InterPro" id="IPR051084">
    <property type="entry name" value="H+-coupled_symporters"/>
</dbReference>
<dbReference type="GeneID" id="68899727"/>
<dbReference type="Pfam" id="PF07690">
    <property type="entry name" value="MFS_1"/>
    <property type="match status" value="1"/>
</dbReference>
<feature type="transmembrane region" description="Helical" evidence="12">
    <location>
        <begin position="119"/>
        <end position="139"/>
    </location>
</feature>
<name>Z9JI41_9GAMM</name>
<keyword evidence="4" id="KW-1003">Cell membrane</keyword>
<evidence type="ECO:0000256" key="8">
    <source>
        <dbReference type="ARBA" id="ARBA00022989"/>
    </source>
</evidence>
<feature type="transmembrane region" description="Helical" evidence="12">
    <location>
        <begin position="406"/>
        <end position="424"/>
    </location>
</feature>
<dbReference type="Pfam" id="PF00083">
    <property type="entry name" value="Sugar_tr"/>
    <property type="match status" value="1"/>
</dbReference>
<dbReference type="FunFam" id="1.20.1250.20:FF:000095">
    <property type="entry name" value="Alpha-ketoglutarate permease"/>
    <property type="match status" value="1"/>
</dbReference>
<evidence type="ECO:0000259" key="13">
    <source>
        <dbReference type="PROSITE" id="PS50850"/>
    </source>
</evidence>
<dbReference type="AlphaFoldDB" id="Z9JI41"/>
<keyword evidence="8 12" id="KW-1133">Transmembrane helix</keyword>
<evidence type="ECO:0000256" key="12">
    <source>
        <dbReference type="SAM" id="Phobius"/>
    </source>
</evidence>
<evidence type="ECO:0000256" key="10">
    <source>
        <dbReference type="ARBA" id="ARBA00058957"/>
    </source>
</evidence>
<evidence type="ECO:0000256" key="6">
    <source>
        <dbReference type="ARBA" id="ARBA00022692"/>
    </source>
</evidence>
<dbReference type="NCBIfam" id="NF007710">
    <property type="entry name" value="PRK10406.1"/>
    <property type="match status" value="1"/>
</dbReference>
<feature type="transmembrane region" description="Helical" evidence="12">
    <location>
        <begin position="283"/>
        <end position="302"/>
    </location>
</feature>
<dbReference type="InterPro" id="IPR005828">
    <property type="entry name" value="MFS_sugar_transport-like"/>
</dbReference>
<evidence type="ECO:0000313" key="16">
    <source>
        <dbReference type="Proteomes" id="UP000020406"/>
    </source>
</evidence>
<keyword evidence="9 12" id="KW-0472">Membrane</keyword>
<comment type="similarity">
    <text evidence="2">Belongs to the major facilitator superfamily. Metabolite:H+ Symporter (MHS) family (TC 2.A.1.6) family.</text>
</comment>
<feature type="domain" description="Major facilitator superfamily (MFS) profile" evidence="13">
    <location>
        <begin position="23"/>
        <end position="429"/>
    </location>
</feature>
<evidence type="ECO:0000256" key="9">
    <source>
        <dbReference type="ARBA" id="ARBA00023136"/>
    </source>
</evidence>
<proteinExistence type="inferred from homology"/>
<evidence type="ECO:0000256" key="7">
    <source>
        <dbReference type="ARBA" id="ARBA00022847"/>
    </source>
</evidence>
<keyword evidence="3" id="KW-0813">Transport</keyword>
<evidence type="ECO:0000256" key="4">
    <source>
        <dbReference type="ARBA" id="ARBA00022475"/>
    </source>
</evidence>
<reference evidence="15" key="2">
    <citation type="submission" date="2021-11" db="EMBL/GenBank/DDBJ databases">
        <title>Genome sequence of Xylella taiwanensis PLS432.</title>
        <authorList>
            <person name="Weng L.-W."/>
            <person name="Su C.-C."/>
            <person name="Tsai C.-W."/>
            <person name="Kuo C.-H."/>
        </authorList>
    </citation>
    <scope>NUCLEOTIDE SEQUENCE</scope>
    <source>
        <strain evidence="15">PLS432</strain>
    </source>
</reference>
<dbReference type="SUPFAM" id="SSF103473">
    <property type="entry name" value="MFS general substrate transporter"/>
    <property type="match status" value="1"/>
</dbReference>
<dbReference type="InterPro" id="IPR005829">
    <property type="entry name" value="Sugar_transporter_CS"/>
</dbReference>
<evidence type="ECO:0000256" key="2">
    <source>
        <dbReference type="ARBA" id="ARBA00008240"/>
    </source>
</evidence>
<accession>Z9JI41</accession>
<dbReference type="PATRIC" id="fig|1444770.3.peg.2310"/>
<dbReference type="PROSITE" id="PS00217">
    <property type="entry name" value="SUGAR_TRANSPORT_2"/>
    <property type="match status" value="1"/>
</dbReference>
<dbReference type="GO" id="GO:0005886">
    <property type="term" value="C:plasma membrane"/>
    <property type="evidence" value="ECO:0007669"/>
    <property type="project" value="UniProtKB-SubCell"/>
</dbReference>
<dbReference type="STRING" id="1444770.AF72_09730"/>
<protein>
    <recommendedName>
        <fullName evidence="11">Alpha-ketoglutarate permease</fullName>
    </recommendedName>
</protein>
<comment type="subcellular location">
    <subcellularLocation>
        <location evidence="1">Cell inner membrane</location>
        <topology evidence="1">Multi-pass membrane protein</topology>
    </subcellularLocation>
</comment>
<dbReference type="PANTHER" id="PTHR43528:SF1">
    <property type="entry name" value="ALPHA-KETOGLUTARATE PERMEASE"/>
    <property type="match status" value="1"/>
</dbReference>
<gene>
    <name evidence="14" type="ORF">AF72_09730</name>
    <name evidence="15" type="ORF">LPH55_05100</name>
</gene>
<evidence type="ECO:0000256" key="5">
    <source>
        <dbReference type="ARBA" id="ARBA00022519"/>
    </source>
</evidence>
<dbReference type="Gene3D" id="1.20.1250.20">
    <property type="entry name" value="MFS general substrate transporter like domains"/>
    <property type="match status" value="2"/>
</dbReference>
<organism evidence="14 16">
    <name type="scientific">Xylella taiwanensis</name>
    <dbReference type="NCBI Taxonomy" id="1444770"/>
    <lineage>
        <taxon>Bacteria</taxon>
        <taxon>Pseudomonadati</taxon>
        <taxon>Pseudomonadota</taxon>
        <taxon>Gammaproteobacteria</taxon>
        <taxon>Lysobacterales</taxon>
        <taxon>Lysobacteraceae</taxon>
        <taxon>Xylella</taxon>
    </lineage>
</organism>
<keyword evidence="6 12" id="KW-0812">Transmembrane</keyword>
<dbReference type="RefSeq" id="WP_038271849.1">
    <property type="nucleotide sequence ID" value="NZ_CP053627.1"/>
</dbReference>
<dbReference type="InterPro" id="IPR020846">
    <property type="entry name" value="MFS_dom"/>
</dbReference>
<sequence>MSDTHTPPLSYYTAQEKRRRIFAIMAVSSGNLVEWFDFYVYAFTVLYFSSQFFPASNQTAQLLNTAAIFGAGFFMRPIGGWLFGRIADRYGRKRSLLISVMMMCAGSLMIAMLPTHNMIGAWAPFLLLVARLIQGLSVGGEYGSTATYMSEIALRGRRGFYSSFQYVTLIGGQLLAVLTLVVLEALFTEVQMRVWGWRIPFMIGAIAAAVALLLRRALSETQSENSRHDPRAGSLSALFSEHRAAFLTVFGYTAGGSLIFYTFTTYMQKFLVNSSGLSKQTSSLVMSCALFVYMCMQPLFGLLSDYIGRRNSMLLFGASGAVCTVPILAALQHVHAPLPAFILIVGALAIVSLYTSISGIVKAEMFPAEIRALGVGFAYAMGNAMFGGSAEYVALGLKSFGLETVFFWYVATMMVVVFLVSLRLPHQATYLHHDH</sequence>
<feature type="transmembrane region" description="Helical" evidence="12">
    <location>
        <begin position="95"/>
        <end position="113"/>
    </location>
</feature>